<evidence type="ECO:0000256" key="4">
    <source>
        <dbReference type="ARBA" id="ARBA00023125"/>
    </source>
</evidence>
<dbReference type="GO" id="GO:0000976">
    <property type="term" value="F:transcription cis-regulatory region binding"/>
    <property type="evidence" value="ECO:0007669"/>
    <property type="project" value="TreeGrafter"/>
</dbReference>
<dbReference type="InterPro" id="IPR036388">
    <property type="entry name" value="WH-like_DNA-bd_sf"/>
</dbReference>
<dbReference type="InterPro" id="IPR001789">
    <property type="entry name" value="Sig_transdc_resp-reg_receiver"/>
</dbReference>
<evidence type="ECO:0000313" key="12">
    <source>
        <dbReference type="Proteomes" id="UP000221222"/>
    </source>
</evidence>
<dbReference type="InterPro" id="IPR001867">
    <property type="entry name" value="OmpR/PhoB-type_DNA-bd"/>
</dbReference>
<sequence>MNAIKILVLESVDSNISQIIKILKDNNFQIKICNDNNEFFECIYNNLYDLYIININQMSLSRFHLIKLLNDFHDMTMKMVITSASNIIVPSFIYGCDECIIKNIDKKEILLRIKALIRRQFHIHTDRILLKKNISYDIFSKKVLKNDEELFLGEKAQLILDYLLKYRGNFVSSSDLESAVYPVSNNCKNGSIRFHIHKIRQLIGNDVIISNRTNGYKIDE</sequence>
<protein>
    <submittedName>
        <fullName evidence="11">Helix-turn-helix domain-containing protein</fullName>
    </submittedName>
    <submittedName>
        <fullName evidence="10">Signal transduction response regulator</fullName>
    </submittedName>
</protein>
<keyword evidence="3" id="KW-0805">Transcription regulation</keyword>
<evidence type="ECO:0000313" key="11">
    <source>
        <dbReference type="EMBL" id="PHO18510.1"/>
    </source>
</evidence>
<evidence type="ECO:0000256" key="3">
    <source>
        <dbReference type="ARBA" id="ARBA00023015"/>
    </source>
</evidence>
<dbReference type="KEGG" id="amol:AMOL_0696"/>
<keyword evidence="12" id="KW-1185">Reference proteome</keyword>
<evidence type="ECO:0000256" key="1">
    <source>
        <dbReference type="ARBA" id="ARBA00022553"/>
    </source>
</evidence>
<evidence type="ECO:0000259" key="9">
    <source>
        <dbReference type="PROSITE" id="PS51755"/>
    </source>
</evidence>
<dbReference type="GO" id="GO:0032993">
    <property type="term" value="C:protein-DNA complex"/>
    <property type="evidence" value="ECO:0007669"/>
    <property type="project" value="TreeGrafter"/>
</dbReference>
<feature type="domain" description="Response regulatory" evidence="8">
    <location>
        <begin position="5"/>
        <end position="117"/>
    </location>
</feature>
<dbReference type="SUPFAM" id="SSF52172">
    <property type="entry name" value="CheY-like"/>
    <property type="match status" value="1"/>
</dbReference>
<feature type="domain" description="OmpR/PhoB-type" evidence="9">
    <location>
        <begin position="126"/>
        <end position="220"/>
    </location>
</feature>
<dbReference type="PANTHER" id="PTHR48111">
    <property type="entry name" value="REGULATOR OF RPOS"/>
    <property type="match status" value="1"/>
</dbReference>
<evidence type="ECO:0000259" key="8">
    <source>
        <dbReference type="PROSITE" id="PS50110"/>
    </source>
</evidence>
<dbReference type="PANTHER" id="PTHR48111:SF1">
    <property type="entry name" value="TWO-COMPONENT RESPONSE REGULATOR ORR33"/>
    <property type="match status" value="1"/>
</dbReference>
<dbReference type="Gene3D" id="1.10.10.10">
    <property type="entry name" value="Winged helix-like DNA-binding domain superfamily/Winged helix DNA-binding domain"/>
    <property type="match status" value="1"/>
</dbReference>
<evidence type="ECO:0000313" key="13">
    <source>
        <dbReference type="Proteomes" id="UP000262712"/>
    </source>
</evidence>
<gene>
    <name evidence="10" type="ORF">AMOL_0696</name>
    <name evidence="11" type="ORF">CPU12_04320</name>
</gene>
<keyword evidence="2" id="KW-0902">Two-component regulatory system</keyword>
<dbReference type="AlphaFoldDB" id="A0A2G1DJ87"/>
<keyword evidence="5" id="KW-0804">Transcription</keyword>
<dbReference type="GO" id="GO:0006355">
    <property type="term" value="P:regulation of DNA-templated transcription"/>
    <property type="evidence" value="ECO:0007669"/>
    <property type="project" value="InterPro"/>
</dbReference>
<reference evidence="10 13" key="2">
    <citation type="submission" date="2018-08" db="EMBL/GenBank/DDBJ databases">
        <title>Complete genome of the Arcobacter molluscorum type strain LMG 25693.</title>
        <authorList>
            <person name="Miller W.G."/>
            <person name="Yee E."/>
            <person name="Bono J.L."/>
        </authorList>
    </citation>
    <scope>NUCLEOTIDE SEQUENCE [LARGE SCALE GENOMIC DNA]</scope>
    <source>
        <strain evidence="10 13">CECT 7696</strain>
    </source>
</reference>
<dbReference type="GO" id="GO:0000156">
    <property type="term" value="F:phosphorelay response regulator activity"/>
    <property type="evidence" value="ECO:0007669"/>
    <property type="project" value="TreeGrafter"/>
</dbReference>
<feature type="DNA-binding region" description="OmpR/PhoB-type" evidence="7">
    <location>
        <begin position="126"/>
        <end position="220"/>
    </location>
</feature>
<keyword evidence="1" id="KW-0597">Phosphoprotein</keyword>
<name>A0A2G1DJ87_9BACT</name>
<dbReference type="InterPro" id="IPR011006">
    <property type="entry name" value="CheY-like_superfamily"/>
</dbReference>
<organism evidence="11 12">
    <name type="scientific">Malaciobacter molluscorum LMG 25693</name>
    <dbReference type="NCBI Taxonomy" id="870501"/>
    <lineage>
        <taxon>Bacteria</taxon>
        <taxon>Pseudomonadati</taxon>
        <taxon>Campylobacterota</taxon>
        <taxon>Epsilonproteobacteria</taxon>
        <taxon>Campylobacterales</taxon>
        <taxon>Arcobacteraceae</taxon>
        <taxon>Malaciobacter</taxon>
    </lineage>
</organism>
<evidence type="ECO:0000256" key="5">
    <source>
        <dbReference type="ARBA" id="ARBA00023163"/>
    </source>
</evidence>
<dbReference type="Pfam" id="PF00486">
    <property type="entry name" value="Trans_reg_C"/>
    <property type="match status" value="1"/>
</dbReference>
<dbReference type="Proteomes" id="UP000221222">
    <property type="component" value="Unassembled WGS sequence"/>
</dbReference>
<evidence type="ECO:0000256" key="6">
    <source>
        <dbReference type="PROSITE-ProRule" id="PRU00169"/>
    </source>
</evidence>
<dbReference type="EMBL" id="NXFY01000005">
    <property type="protein sequence ID" value="PHO18510.1"/>
    <property type="molecule type" value="Genomic_DNA"/>
</dbReference>
<dbReference type="InterPro" id="IPR039420">
    <property type="entry name" value="WalR-like"/>
</dbReference>
<dbReference type="PROSITE" id="PS50110">
    <property type="entry name" value="RESPONSE_REGULATORY"/>
    <property type="match status" value="1"/>
</dbReference>
<evidence type="ECO:0000256" key="7">
    <source>
        <dbReference type="PROSITE-ProRule" id="PRU01091"/>
    </source>
</evidence>
<keyword evidence="4 7" id="KW-0238">DNA-binding</keyword>
<dbReference type="SUPFAM" id="SSF46894">
    <property type="entry name" value="C-terminal effector domain of the bipartite response regulators"/>
    <property type="match status" value="1"/>
</dbReference>
<dbReference type="Gene3D" id="3.40.50.2300">
    <property type="match status" value="1"/>
</dbReference>
<comment type="caution">
    <text evidence="6">Lacks conserved residue(s) required for the propagation of feature annotation.</text>
</comment>
<accession>A0A2G1DJ87</accession>
<dbReference type="Proteomes" id="UP000262712">
    <property type="component" value="Chromosome"/>
</dbReference>
<evidence type="ECO:0000256" key="2">
    <source>
        <dbReference type="ARBA" id="ARBA00023012"/>
    </source>
</evidence>
<dbReference type="SMART" id="SM00862">
    <property type="entry name" value="Trans_reg_C"/>
    <property type="match status" value="1"/>
</dbReference>
<dbReference type="EMBL" id="CP032098">
    <property type="protein sequence ID" value="AXX91694.1"/>
    <property type="molecule type" value="Genomic_DNA"/>
</dbReference>
<dbReference type="PROSITE" id="PS51755">
    <property type="entry name" value="OMPR_PHOB"/>
    <property type="match status" value="1"/>
</dbReference>
<dbReference type="GO" id="GO:0005829">
    <property type="term" value="C:cytosol"/>
    <property type="evidence" value="ECO:0007669"/>
    <property type="project" value="TreeGrafter"/>
</dbReference>
<evidence type="ECO:0000313" key="10">
    <source>
        <dbReference type="EMBL" id="AXX91694.1"/>
    </source>
</evidence>
<dbReference type="RefSeq" id="WP_099341861.1">
    <property type="nucleotide sequence ID" value="NZ_CP032098.1"/>
</dbReference>
<proteinExistence type="predicted"/>
<dbReference type="InterPro" id="IPR016032">
    <property type="entry name" value="Sig_transdc_resp-reg_C-effctor"/>
</dbReference>
<reference evidence="11 12" key="1">
    <citation type="submission" date="2017-09" db="EMBL/GenBank/DDBJ databases">
        <title>Arcobacter canalis sp. nov., a new species isolated from a water canal contaminated with urban sewage.</title>
        <authorList>
            <person name="Perez-Cataluna A."/>
            <person name="Salas-Masso N."/>
            <person name="Figueras M.J."/>
        </authorList>
    </citation>
    <scope>NUCLEOTIDE SEQUENCE [LARGE SCALE GENOMIC DNA]</scope>
    <source>
        <strain evidence="11 12">F98-3</strain>
    </source>
</reference>